<evidence type="ECO:0000313" key="2">
    <source>
        <dbReference type="EMBL" id="KAK3946809.1"/>
    </source>
</evidence>
<evidence type="ECO:0000313" key="3">
    <source>
        <dbReference type="Proteomes" id="UP001303222"/>
    </source>
</evidence>
<keyword evidence="1" id="KW-0472">Membrane</keyword>
<organism evidence="2 3">
    <name type="scientific">Pseudoneurospora amorphoporcata</name>
    <dbReference type="NCBI Taxonomy" id="241081"/>
    <lineage>
        <taxon>Eukaryota</taxon>
        <taxon>Fungi</taxon>
        <taxon>Dikarya</taxon>
        <taxon>Ascomycota</taxon>
        <taxon>Pezizomycotina</taxon>
        <taxon>Sordariomycetes</taxon>
        <taxon>Sordariomycetidae</taxon>
        <taxon>Sordariales</taxon>
        <taxon>Sordariaceae</taxon>
        <taxon>Pseudoneurospora</taxon>
    </lineage>
</organism>
<dbReference type="PANTHER" id="PTHR37576">
    <property type="entry name" value="DEFECT AT LOW TEMPERATURE PROTEIN 1"/>
    <property type="match status" value="1"/>
</dbReference>
<dbReference type="PANTHER" id="PTHR37576:SF2">
    <property type="entry name" value="DEFECT AT LOW TEMPERATURE PROTEIN 1"/>
    <property type="match status" value="1"/>
</dbReference>
<gene>
    <name evidence="2" type="ORF">QBC32DRAFT_387709</name>
</gene>
<proteinExistence type="predicted"/>
<keyword evidence="1" id="KW-1133">Transmembrane helix</keyword>
<evidence type="ECO:0000256" key="1">
    <source>
        <dbReference type="SAM" id="Phobius"/>
    </source>
</evidence>
<keyword evidence="1" id="KW-0812">Transmembrane</keyword>
<reference evidence="2" key="2">
    <citation type="submission" date="2023-06" db="EMBL/GenBank/DDBJ databases">
        <authorList>
            <consortium name="Lawrence Berkeley National Laboratory"/>
            <person name="Mondo S.J."/>
            <person name="Hensen N."/>
            <person name="Bonometti L."/>
            <person name="Westerberg I."/>
            <person name="Brannstrom I.O."/>
            <person name="Guillou S."/>
            <person name="Cros-Aarteil S."/>
            <person name="Calhoun S."/>
            <person name="Haridas S."/>
            <person name="Kuo A."/>
            <person name="Pangilinan J."/>
            <person name="Riley R."/>
            <person name="Labutti K."/>
            <person name="Andreopoulos B."/>
            <person name="Lipzen A."/>
            <person name="Chen C."/>
            <person name="Yanf M."/>
            <person name="Daum C."/>
            <person name="Ng V."/>
            <person name="Clum A."/>
            <person name="Steindorff A."/>
            <person name="Ohm R."/>
            <person name="Martin F."/>
            <person name="Silar P."/>
            <person name="Natvig D."/>
            <person name="Lalanne C."/>
            <person name="Gautier V."/>
            <person name="Ament-Velasquez S.L."/>
            <person name="Kruys A."/>
            <person name="Hutchinson M.I."/>
            <person name="Powell A.J."/>
            <person name="Barry K."/>
            <person name="Miller A.N."/>
            <person name="Grigoriev I.V."/>
            <person name="Debuchy R."/>
            <person name="Gladieux P."/>
            <person name="Thoren M.H."/>
            <person name="Johannesson H."/>
        </authorList>
    </citation>
    <scope>NUCLEOTIDE SEQUENCE</scope>
    <source>
        <strain evidence="2">CBS 626.80</strain>
    </source>
</reference>
<dbReference type="EMBL" id="MU859511">
    <property type="protein sequence ID" value="KAK3946809.1"/>
    <property type="molecule type" value="Genomic_DNA"/>
</dbReference>
<keyword evidence="3" id="KW-1185">Reference proteome</keyword>
<dbReference type="Proteomes" id="UP001303222">
    <property type="component" value="Unassembled WGS sequence"/>
</dbReference>
<accession>A0AAN6NJ89</accession>
<dbReference type="AlphaFoldDB" id="A0AAN6NJ89"/>
<name>A0AAN6NJ89_9PEZI</name>
<sequence length="148" mass="16812">MNFCEMSFNSPIDNVLNTYNELALRASVFEALGRDTTQSVPYYEERTRRYWLMDEWWACLAFGLAIAGTIIIPVINAALNWGTWRVAGCSAVTMSPVEISKMLAPEITRGTIDLEERRGWLARLTSRRADVASVELVEVEEEEEDESL</sequence>
<reference evidence="2" key="1">
    <citation type="journal article" date="2023" name="Mol. Phylogenet. Evol.">
        <title>Genome-scale phylogeny and comparative genomics of the fungal order Sordariales.</title>
        <authorList>
            <person name="Hensen N."/>
            <person name="Bonometti L."/>
            <person name="Westerberg I."/>
            <person name="Brannstrom I.O."/>
            <person name="Guillou S."/>
            <person name="Cros-Aarteil S."/>
            <person name="Calhoun S."/>
            <person name="Haridas S."/>
            <person name="Kuo A."/>
            <person name="Mondo S."/>
            <person name="Pangilinan J."/>
            <person name="Riley R."/>
            <person name="LaButti K."/>
            <person name="Andreopoulos B."/>
            <person name="Lipzen A."/>
            <person name="Chen C."/>
            <person name="Yan M."/>
            <person name="Daum C."/>
            <person name="Ng V."/>
            <person name="Clum A."/>
            <person name="Steindorff A."/>
            <person name="Ohm R.A."/>
            <person name="Martin F."/>
            <person name="Silar P."/>
            <person name="Natvig D.O."/>
            <person name="Lalanne C."/>
            <person name="Gautier V."/>
            <person name="Ament-Velasquez S.L."/>
            <person name="Kruys A."/>
            <person name="Hutchinson M.I."/>
            <person name="Powell A.J."/>
            <person name="Barry K."/>
            <person name="Miller A.N."/>
            <person name="Grigoriev I.V."/>
            <person name="Debuchy R."/>
            <person name="Gladieux P."/>
            <person name="Hiltunen Thoren M."/>
            <person name="Johannesson H."/>
        </authorList>
    </citation>
    <scope>NUCLEOTIDE SEQUENCE</scope>
    <source>
        <strain evidence="2">CBS 626.80</strain>
    </source>
</reference>
<feature type="transmembrane region" description="Helical" evidence="1">
    <location>
        <begin position="56"/>
        <end position="75"/>
    </location>
</feature>
<protein>
    <submittedName>
        <fullName evidence="2">Uncharacterized protein</fullName>
    </submittedName>
</protein>
<comment type="caution">
    <text evidence="2">The sequence shown here is derived from an EMBL/GenBank/DDBJ whole genome shotgun (WGS) entry which is preliminary data.</text>
</comment>